<protein>
    <recommendedName>
        <fullName evidence="1">Reverse transcriptase domain-containing protein</fullName>
    </recommendedName>
</protein>
<dbReference type="PANTHER" id="PTHR33116">
    <property type="entry name" value="REVERSE TRANSCRIPTASE ZINC-BINDING DOMAIN-CONTAINING PROTEIN-RELATED-RELATED"/>
    <property type="match status" value="1"/>
</dbReference>
<evidence type="ECO:0000259" key="1">
    <source>
        <dbReference type="PROSITE" id="PS50878"/>
    </source>
</evidence>
<organism evidence="2 3">
    <name type="scientific">Centaurea solstitialis</name>
    <name type="common">yellow star-thistle</name>
    <dbReference type="NCBI Taxonomy" id="347529"/>
    <lineage>
        <taxon>Eukaryota</taxon>
        <taxon>Viridiplantae</taxon>
        <taxon>Streptophyta</taxon>
        <taxon>Embryophyta</taxon>
        <taxon>Tracheophyta</taxon>
        <taxon>Spermatophyta</taxon>
        <taxon>Magnoliopsida</taxon>
        <taxon>eudicotyledons</taxon>
        <taxon>Gunneridae</taxon>
        <taxon>Pentapetalae</taxon>
        <taxon>asterids</taxon>
        <taxon>campanulids</taxon>
        <taxon>Asterales</taxon>
        <taxon>Asteraceae</taxon>
        <taxon>Carduoideae</taxon>
        <taxon>Cardueae</taxon>
        <taxon>Centaureinae</taxon>
        <taxon>Centaurea</taxon>
    </lineage>
</organism>
<proteinExistence type="predicted"/>
<dbReference type="InterPro" id="IPR026960">
    <property type="entry name" value="RVT-Znf"/>
</dbReference>
<dbReference type="EMBL" id="JARYMX010000001">
    <property type="protein sequence ID" value="KAJ9564272.1"/>
    <property type="molecule type" value="Genomic_DNA"/>
</dbReference>
<dbReference type="Pfam" id="PF13966">
    <property type="entry name" value="zf-RVT"/>
    <property type="match status" value="1"/>
</dbReference>
<sequence length="557" mass="63735">MVPPNKGISNGKRPPSRRPVSTFPFLIVMENLNILMEEAIGKNLYEGLLIGHNMVSVSHLQYADDAIFFGKWSKGNLKNLLKILECFRLVSGLKINLRKSKLFGVGIVESEVRSWANEIGCEGGSLPFTYLGLPVGASMRKINDWRGVVDKVTSKLGSWKAKSISFGGRLTLVKSWDKVVAPFSKWGLNVGDLFSMNSALLAKWWWHFLSGEDSFWVKIIKSIYGVHGGLWGRERSDRESSGRCSVWNNIVKVGECLCGEGQLFSNGFLKVVGDGESTSFWRDKWVSEVSLAETFPRLLRLEVESNVTVFNRGKWVDNRWVWEWSWRREPRGREVGELRGLEVLLRGKDPVKDKKDWWEWSLEVGKGFSVKRYREAFIESRGTVDVGSVETLWCKLVPKKVNIFMWRARIGRLPTRESLNGKGIDLHSTLCPRCGAEVESLDHALLNCTAVKEIWRYVGRWWNKNVVGMGSIQQFLQEDSMELSSSKGKSKWIAVKWSMLYLLWQNRNEVVFKNLNSDLGNCFFVWQRCIFEWIGSNTRSPCDWFEWISPHIAAGIA</sequence>
<dbReference type="PANTHER" id="PTHR33116:SF79">
    <property type="entry name" value="REVERSE TRANSCRIPTASE DOMAIN, ZINC FINGER, CCHC-TYPE-RELATED"/>
    <property type="match status" value="1"/>
</dbReference>
<feature type="domain" description="Reverse transcriptase" evidence="1">
    <location>
        <begin position="1"/>
        <end position="135"/>
    </location>
</feature>
<comment type="caution">
    <text evidence="2">The sequence shown here is derived from an EMBL/GenBank/DDBJ whole genome shotgun (WGS) entry which is preliminary data.</text>
</comment>
<reference evidence="2" key="1">
    <citation type="submission" date="2023-03" db="EMBL/GenBank/DDBJ databases">
        <title>Chromosome-scale reference genome and RAD-based genetic map of yellow starthistle (Centaurea solstitialis) reveal putative structural variation and QTLs associated with invader traits.</title>
        <authorList>
            <person name="Reatini B."/>
            <person name="Cang F.A."/>
            <person name="Jiang Q."/>
            <person name="Mckibben M.T.W."/>
            <person name="Barker M.S."/>
            <person name="Rieseberg L.H."/>
            <person name="Dlugosch K.M."/>
        </authorList>
    </citation>
    <scope>NUCLEOTIDE SEQUENCE</scope>
    <source>
        <strain evidence="2">CAN-66</strain>
        <tissue evidence="2">Leaf</tissue>
    </source>
</reference>
<dbReference type="Proteomes" id="UP001172457">
    <property type="component" value="Chromosome 1"/>
</dbReference>
<dbReference type="InterPro" id="IPR000477">
    <property type="entry name" value="RT_dom"/>
</dbReference>
<dbReference type="AlphaFoldDB" id="A0AA38WKC4"/>
<dbReference type="PROSITE" id="PS50878">
    <property type="entry name" value="RT_POL"/>
    <property type="match status" value="1"/>
</dbReference>
<name>A0AA38WKC4_9ASTR</name>
<evidence type="ECO:0000313" key="3">
    <source>
        <dbReference type="Proteomes" id="UP001172457"/>
    </source>
</evidence>
<evidence type="ECO:0000313" key="2">
    <source>
        <dbReference type="EMBL" id="KAJ9564272.1"/>
    </source>
</evidence>
<accession>A0AA38WKC4</accession>
<gene>
    <name evidence="2" type="ORF">OSB04_000238</name>
</gene>
<keyword evidence="3" id="KW-1185">Reference proteome</keyword>